<comment type="caution">
    <text evidence="3">The sequence shown here is derived from an EMBL/GenBank/DDBJ whole genome shotgun (WGS) entry which is preliminary data.</text>
</comment>
<dbReference type="SUPFAM" id="SSF53474">
    <property type="entry name" value="alpha/beta-Hydrolases"/>
    <property type="match status" value="1"/>
</dbReference>
<evidence type="ECO:0000256" key="1">
    <source>
        <dbReference type="ARBA" id="ARBA00022801"/>
    </source>
</evidence>
<dbReference type="InterPro" id="IPR050300">
    <property type="entry name" value="GDXG_lipolytic_enzyme"/>
</dbReference>
<evidence type="ECO:0000259" key="2">
    <source>
        <dbReference type="Pfam" id="PF07859"/>
    </source>
</evidence>
<proteinExistence type="predicted"/>
<sequence>MRARVFYPDESQGSAEKAPVILYIHGGGFIGTTFETVKNTCRGIAHKTGAVVVAFPYSLAPEKPFPHALIDGLAMLGWIRDNADLLGVDQEKIAVMGDSSGANIATAMTIFDIESDNHWIKQQILLYPIVNMAMKETAEYKWSLDEYDIHDNDEMITFIVKSLGIGVHYINKLYAKDVDLKDPLVSPLFASNKTIQQMPPTIIVTAEYDFLRIESEAYAKRLVTNGVPISFFRYRGLDHGFVDKIGILPQSEDALREIGIRFRKNFGLSTMADIEGK</sequence>
<dbReference type="Pfam" id="PF07859">
    <property type="entry name" value="Abhydrolase_3"/>
    <property type="match status" value="1"/>
</dbReference>
<dbReference type="InterPro" id="IPR013094">
    <property type="entry name" value="AB_hydrolase_3"/>
</dbReference>
<dbReference type="RefSeq" id="WP_102198677.1">
    <property type="nucleotide sequence ID" value="NZ_PNHQ01000001.1"/>
</dbReference>
<dbReference type="OrthoDB" id="9815425at2"/>
<gene>
    <name evidence="3" type="ORF">CJ191_00880</name>
</gene>
<dbReference type="GO" id="GO:0016787">
    <property type="term" value="F:hydrolase activity"/>
    <property type="evidence" value="ECO:0007669"/>
    <property type="project" value="UniProtKB-KW"/>
</dbReference>
<dbReference type="PANTHER" id="PTHR48081:SF8">
    <property type="entry name" value="ALPHA_BETA HYDROLASE FOLD-3 DOMAIN-CONTAINING PROTEIN-RELATED"/>
    <property type="match status" value="1"/>
</dbReference>
<keyword evidence="4" id="KW-1185">Reference proteome</keyword>
<dbReference type="PANTHER" id="PTHR48081">
    <property type="entry name" value="AB HYDROLASE SUPERFAMILY PROTEIN C4A8.06C"/>
    <property type="match status" value="1"/>
</dbReference>
<keyword evidence="1 3" id="KW-0378">Hydrolase</keyword>
<protein>
    <submittedName>
        <fullName evidence="3">Alpha/beta hydrolase</fullName>
    </submittedName>
</protein>
<organism evidence="3 4">
    <name type="scientific">Aerococcus viridans</name>
    <dbReference type="NCBI Taxonomy" id="1377"/>
    <lineage>
        <taxon>Bacteria</taxon>
        <taxon>Bacillati</taxon>
        <taxon>Bacillota</taxon>
        <taxon>Bacilli</taxon>
        <taxon>Lactobacillales</taxon>
        <taxon>Aerococcaceae</taxon>
        <taxon>Aerococcus</taxon>
    </lineage>
</organism>
<reference evidence="3 4" key="1">
    <citation type="submission" date="2017-09" db="EMBL/GenBank/DDBJ databases">
        <title>Bacterial strain isolated from the female urinary microbiota.</title>
        <authorList>
            <person name="Thomas-White K."/>
            <person name="Kumar N."/>
            <person name="Forster S."/>
            <person name="Putonti C."/>
            <person name="Lawley T."/>
            <person name="Wolfe A.J."/>
        </authorList>
    </citation>
    <scope>NUCLEOTIDE SEQUENCE [LARGE SCALE GENOMIC DNA]</scope>
    <source>
        <strain evidence="3 4">UMB0240</strain>
    </source>
</reference>
<evidence type="ECO:0000313" key="4">
    <source>
        <dbReference type="Proteomes" id="UP000235701"/>
    </source>
</evidence>
<dbReference type="Gene3D" id="3.40.50.1820">
    <property type="entry name" value="alpha/beta hydrolase"/>
    <property type="match status" value="1"/>
</dbReference>
<evidence type="ECO:0000313" key="3">
    <source>
        <dbReference type="EMBL" id="PMC80707.1"/>
    </source>
</evidence>
<dbReference type="AlphaFoldDB" id="A0A2N6UGL1"/>
<dbReference type="EMBL" id="PNHQ01000001">
    <property type="protein sequence ID" value="PMC80707.1"/>
    <property type="molecule type" value="Genomic_DNA"/>
</dbReference>
<feature type="domain" description="Alpha/beta hydrolase fold-3" evidence="2">
    <location>
        <begin position="21"/>
        <end position="242"/>
    </location>
</feature>
<name>A0A2N6UGL1_9LACT</name>
<dbReference type="InterPro" id="IPR029058">
    <property type="entry name" value="AB_hydrolase_fold"/>
</dbReference>
<dbReference type="Proteomes" id="UP000235701">
    <property type="component" value="Unassembled WGS sequence"/>
</dbReference>
<accession>A0A2N6UGL1</accession>